<evidence type="ECO:0000313" key="3">
    <source>
        <dbReference type="Proteomes" id="UP000178129"/>
    </source>
</evidence>
<name>A0A1E1LS25_9HELO</name>
<gene>
    <name evidence="2" type="ORF">RCO7_05301</name>
</gene>
<dbReference type="STRING" id="914237.A0A1E1LS25"/>
<dbReference type="InterPro" id="IPR000719">
    <property type="entry name" value="Prot_kinase_dom"/>
</dbReference>
<keyword evidence="2" id="KW-0808">Transferase</keyword>
<keyword evidence="3" id="KW-1185">Reference proteome</keyword>
<protein>
    <submittedName>
        <fullName evidence="2">Related to Rho-associated protein kinase</fullName>
    </submittedName>
</protein>
<evidence type="ECO:0000313" key="2">
    <source>
        <dbReference type="EMBL" id="CZT13275.1"/>
    </source>
</evidence>
<dbReference type="PROSITE" id="PS50011">
    <property type="entry name" value="PROTEIN_KINASE_DOM"/>
    <property type="match status" value="1"/>
</dbReference>
<dbReference type="EMBL" id="FJUW01000084">
    <property type="protein sequence ID" value="CZT13275.1"/>
    <property type="molecule type" value="Genomic_DNA"/>
</dbReference>
<feature type="domain" description="Protein kinase" evidence="1">
    <location>
        <begin position="1"/>
        <end position="160"/>
    </location>
</feature>
<sequence>MELSSAVAWLESLGYAHTDIRRENLILDGEDHLKLTDFDTMEKIGTRALGCSPPWARCLGPEAGNQQRSFGDYGARYESFAIGSVLYFMTRGHEPYDDGVFGPEVGGAQVALLQFMLFPSLGTDPLDNIIRKCWYGKYQRLENLAEESKRLAGCSIRPRATCLDPETYKQAQEECQRLVLSGFLEVET</sequence>
<dbReference type="AlphaFoldDB" id="A0A1E1LS25"/>
<dbReference type="Proteomes" id="UP000178129">
    <property type="component" value="Unassembled WGS sequence"/>
</dbReference>
<dbReference type="InterPro" id="IPR011009">
    <property type="entry name" value="Kinase-like_dom_sf"/>
</dbReference>
<proteinExistence type="predicted"/>
<organism evidence="2 3">
    <name type="scientific">Rhynchosporium graminicola</name>
    <dbReference type="NCBI Taxonomy" id="2792576"/>
    <lineage>
        <taxon>Eukaryota</taxon>
        <taxon>Fungi</taxon>
        <taxon>Dikarya</taxon>
        <taxon>Ascomycota</taxon>
        <taxon>Pezizomycotina</taxon>
        <taxon>Leotiomycetes</taxon>
        <taxon>Helotiales</taxon>
        <taxon>Ploettnerulaceae</taxon>
        <taxon>Rhynchosporium</taxon>
    </lineage>
</organism>
<reference evidence="3" key="1">
    <citation type="submission" date="2016-03" db="EMBL/GenBank/DDBJ databases">
        <authorList>
            <person name="Ploux O."/>
        </authorList>
    </citation>
    <scope>NUCLEOTIDE SEQUENCE [LARGE SCALE GENOMIC DNA]</scope>
    <source>
        <strain evidence="3">UK7</strain>
    </source>
</reference>
<comment type="caution">
    <text evidence="2">The sequence shown here is derived from an EMBL/GenBank/DDBJ whole genome shotgun (WGS) entry which is preliminary data.</text>
</comment>
<dbReference type="GO" id="GO:0004672">
    <property type="term" value="F:protein kinase activity"/>
    <property type="evidence" value="ECO:0007669"/>
    <property type="project" value="InterPro"/>
</dbReference>
<dbReference type="GO" id="GO:0005524">
    <property type="term" value="F:ATP binding"/>
    <property type="evidence" value="ECO:0007669"/>
    <property type="project" value="InterPro"/>
</dbReference>
<dbReference type="SUPFAM" id="SSF56112">
    <property type="entry name" value="Protein kinase-like (PK-like)"/>
    <property type="match status" value="1"/>
</dbReference>
<evidence type="ECO:0000259" key="1">
    <source>
        <dbReference type="PROSITE" id="PS50011"/>
    </source>
</evidence>
<accession>A0A1E1LS25</accession>
<dbReference type="InParanoid" id="A0A1E1LS25"/>
<dbReference type="Gene3D" id="1.10.510.10">
    <property type="entry name" value="Transferase(Phosphotransferase) domain 1"/>
    <property type="match status" value="1"/>
</dbReference>
<keyword evidence="2" id="KW-0418">Kinase</keyword>